<feature type="transmembrane region" description="Helical" evidence="9">
    <location>
        <begin position="181"/>
        <end position="201"/>
    </location>
</feature>
<evidence type="ECO:0000256" key="7">
    <source>
        <dbReference type="ARBA" id="ARBA00023136"/>
    </source>
</evidence>
<feature type="transmembrane region" description="Helical" evidence="9">
    <location>
        <begin position="97"/>
        <end position="118"/>
    </location>
</feature>
<evidence type="ECO:0000256" key="5">
    <source>
        <dbReference type="ARBA" id="ARBA00022989"/>
    </source>
</evidence>
<dbReference type="EMBL" id="CP021434">
    <property type="protein sequence ID" value="ARU63353.1"/>
    <property type="molecule type" value="Genomic_DNA"/>
</dbReference>
<keyword evidence="6 8" id="KW-0408">Iron</keyword>
<dbReference type="OrthoDB" id="9789209at2"/>
<accession>A0A1Y0IVD8</accession>
<dbReference type="InterPro" id="IPR016002">
    <property type="entry name" value="Succ_DH_cyt_b558_Firmicute"/>
</dbReference>
<feature type="transmembrane region" description="Helical" evidence="9">
    <location>
        <begin position="54"/>
        <end position="76"/>
    </location>
</feature>
<evidence type="ECO:0000256" key="2">
    <source>
        <dbReference type="ARBA" id="ARBA00022617"/>
    </source>
</evidence>
<keyword evidence="2 8" id="KW-0349">Heme</keyword>
<dbReference type="InterPro" id="IPR000701">
    <property type="entry name" value="SuccDH_FuR_B_TM-su"/>
</dbReference>
<feature type="binding site" description="axial binding residue" evidence="8">
    <location>
        <position position="155"/>
    </location>
    <ligand>
        <name>heme</name>
        <dbReference type="ChEBI" id="CHEBI:30413"/>
    </ligand>
    <ligandPart>
        <name>Fe</name>
        <dbReference type="ChEBI" id="CHEBI:18248"/>
    </ligandPart>
</feature>
<proteinExistence type="predicted"/>
<evidence type="ECO:0000256" key="6">
    <source>
        <dbReference type="ARBA" id="ARBA00023004"/>
    </source>
</evidence>
<dbReference type="RefSeq" id="WP_087458698.1">
    <property type="nucleotide sequence ID" value="NZ_CP021434.1"/>
</dbReference>
<evidence type="ECO:0000313" key="10">
    <source>
        <dbReference type="EMBL" id="ARU63353.1"/>
    </source>
</evidence>
<name>A0A1Y0IVD8_9BACL</name>
<sequence length="206" mass="23212">MANKQVSREFLFRRLHSLLGVIPVTLFLFIHLGINSFATKGEQAFNDKVGILETIPFLPFIEFVFIFLPLIYHGVYGMYVAYTSGYNANKYSWGRNLMFTLQRTSGVFTFIFVIWHLWTTRFSGDAPSFDMVVQIVTSPVGFWFMIIGTVAAVFHLANGLWGFFIHWGITVGPRAQRVSAYVLMGLFVVLSAVGTSALIAFRDAVA</sequence>
<dbReference type="InterPro" id="IPR034804">
    <property type="entry name" value="SQR/QFR_C/D"/>
</dbReference>
<protein>
    <submittedName>
        <fullName evidence="10">Succinate dehydrogenase</fullName>
    </submittedName>
</protein>
<keyword evidence="5 9" id="KW-1133">Transmembrane helix</keyword>
<feature type="transmembrane region" description="Helical" evidence="9">
    <location>
        <begin position="142"/>
        <end position="169"/>
    </location>
</feature>
<dbReference type="Gene3D" id="1.20.1300.10">
    <property type="entry name" value="Fumarate reductase/succinate dehydrogenase, transmembrane subunit"/>
    <property type="match status" value="1"/>
</dbReference>
<dbReference type="AlphaFoldDB" id="A0A1Y0IVD8"/>
<evidence type="ECO:0000256" key="9">
    <source>
        <dbReference type="SAM" id="Phobius"/>
    </source>
</evidence>
<comment type="subcellular location">
    <subcellularLocation>
        <location evidence="1">Membrane</location>
    </subcellularLocation>
</comment>
<dbReference type="PIRSF" id="PIRSF000170">
    <property type="entry name" value="Succ_dh_cyt_b558"/>
    <property type="match status" value="1"/>
</dbReference>
<evidence type="ECO:0000256" key="1">
    <source>
        <dbReference type="ARBA" id="ARBA00004370"/>
    </source>
</evidence>
<feature type="transmembrane region" description="Helical" evidence="9">
    <location>
        <begin position="12"/>
        <end position="34"/>
    </location>
</feature>
<dbReference type="InterPro" id="IPR011138">
    <property type="entry name" value="Cytochrome_b-558"/>
</dbReference>
<dbReference type="NCBIfam" id="TIGR02046">
    <property type="entry name" value="sdhC_b558_fam"/>
    <property type="match status" value="1"/>
</dbReference>
<keyword evidence="7 9" id="KW-0472">Membrane</keyword>
<dbReference type="GO" id="GO:0016020">
    <property type="term" value="C:membrane"/>
    <property type="evidence" value="ECO:0007669"/>
    <property type="project" value="UniProtKB-SubCell"/>
</dbReference>
<dbReference type="KEGG" id="tum:CBW65_21965"/>
<dbReference type="GO" id="GO:0046872">
    <property type="term" value="F:metal ion binding"/>
    <property type="evidence" value="ECO:0007669"/>
    <property type="project" value="UniProtKB-KW"/>
</dbReference>
<keyword evidence="11" id="KW-1185">Reference proteome</keyword>
<keyword evidence="3 9" id="KW-0812">Transmembrane</keyword>
<reference evidence="11" key="1">
    <citation type="submission" date="2017-05" db="EMBL/GenBank/DDBJ databases">
        <authorList>
            <person name="Sung H."/>
        </authorList>
    </citation>
    <scope>NUCLEOTIDE SEQUENCE [LARGE SCALE GENOMIC DNA]</scope>
    <source>
        <strain evidence="11">AR23208</strain>
    </source>
</reference>
<dbReference type="SUPFAM" id="SSF81343">
    <property type="entry name" value="Fumarate reductase respiratory complex transmembrane subunits"/>
    <property type="match status" value="1"/>
</dbReference>
<feature type="binding site" description="axial binding residue" evidence="8">
    <location>
        <position position="31"/>
    </location>
    <ligand>
        <name>heme</name>
        <dbReference type="ChEBI" id="CHEBI:30413"/>
    </ligand>
    <ligandPart>
        <name>Fe</name>
        <dbReference type="ChEBI" id="CHEBI:18248"/>
    </ligandPart>
</feature>
<dbReference type="Proteomes" id="UP000195437">
    <property type="component" value="Chromosome"/>
</dbReference>
<evidence type="ECO:0000256" key="3">
    <source>
        <dbReference type="ARBA" id="ARBA00022692"/>
    </source>
</evidence>
<feature type="binding site" description="axial binding residue" evidence="8">
    <location>
        <position position="73"/>
    </location>
    <ligand>
        <name>heme</name>
        <dbReference type="ChEBI" id="CHEBI:30413"/>
    </ligand>
    <ligandPart>
        <name>Fe</name>
        <dbReference type="ChEBI" id="CHEBI:18248"/>
    </ligandPart>
</feature>
<gene>
    <name evidence="10" type="ORF">CBW65_21965</name>
</gene>
<evidence type="ECO:0000256" key="8">
    <source>
        <dbReference type="PIRSR" id="PIRSR000170-1"/>
    </source>
</evidence>
<dbReference type="Pfam" id="PF01127">
    <property type="entry name" value="Sdh_cyt"/>
    <property type="match status" value="1"/>
</dbReference>
<feature type="binding site" description="axial binding residue" evidence="8">
    <location>
        <position position="116"/>
    </location>
    <ligand>
        <name>heme</name>
        <dbReference type="ChEBI" id="CHEBI:30413"/>
    </ligand>
    <ligandPart>
        <name>Fe</name>
        <dbReference type="ChEBI" id="CHEBI:18248"/>
    </ligandPart>
</feature>
<keyword evidence="4 8" id="KW-0479">Metal-binding</keyword>
<dbReference type="CDD" id="cd03497">
    <property type="entry name" value="SQR_TypeB_1_TM"/>
    <property type="match status" value="1"/>
</dbReference>
<evidence type="ECO:0000256" key="4">
    <source>
        <dbReference type="ARBA" id="ARBA00022723"/>
    </source>
</evidence>
<organism evidence="10 11">
    <name type="scientific">Tumebacillus avium</name>
    <dbReference type="NCBI Taxonomy" id="1903704"/>
    <lineage>
        <taxon>Bacteria</taxon>
        <taxon>Bacillati</taxon>
        <taxon>Bacillota</taxon>
        <taxon>Bacilli</taxon>
        <taxon>Bacillales</taxon>
        <taxon>Alicyclobacillaceae</taxon>
        <taxon>Tumebacillus</taxon>
    </lineage>
</organism>
<evidence type="ECO:0000313" key="11">
    <source>
        <dbReference type="Proteomes" id="UP000195437"/>
    </source>
</evidence>